<comment type="caution">
    <text evidence="1">The sequence shown here is derived from an EMBL/GenBank/DDBJ whole genome shotgun (WGS) entry which is preliminary data.</text>
</comment>
<protein>
    <submittedName>
        <fullName evidence="1">Uncharacterized protein</fullName>
    </submittedName>
</protein>
<evidence type="ECO:0000313" key="2">
    <source>
        <dbReference type="Proteomes" id="UP001165060"/>
    </source>
</evidence>
<organism evidence="1 2">
    <name type="scientific">Tetraparma gracilis</name>
    <dbReference type="NCBI Taxonomy" id="2962635"/>
    <lineage>
        <taxon>Eukaryota</taxon>
        <taxon>Sar</taxon>
        <taxon>Stramenopiles</taxon>
        <taxon>Ochrophyta</taxon>
        <taxon>Bolidophyceae</taxon>
        <taxon>Parmales</taxon>
        <taxon>Triparmaceae</taxon>
        <taxon>Tetraparma</taxon>
    </lineage>
</organism>
<sequence>MDCDSQYFAGIATPYFPACAPPPAAFYQLGKARANDLVETLCPDIHVSNESTKLCLTEERDADAQFNGVRASIKGCFDDLAPAADEFTAATTKGLTSGGSSACSVGEPCRDFNAYVDSGDFAALGAVCGLDLSDAWGERYFVASADATLKCQQAAADDDCSFWDKEGCKWSVPISPAALISNTCLVYVVGGVDMVAQMPGCVGPVECQEFTQQE</sequence>
<name>A0ABQ6N2T3_9STRA</name>
<gene>
    <name evidence="1" type="ORF">TeGR_g9781</name>
</gene>
<dbReference type="EMBL" id="BRYB01000846">
    <property type="protein sequence ID" value="GMI38868.1"/>
    <property type="molecule type" value="Genomic_DNA"/>
</dbReference>
<accession>A0ABQ6N2T3</accession>
<keyword evidence="2" id="KW-1185">Reference proteome</keyword>
<reference evidence="1 2" key="1">
    <citation type="journal article" date="2023" name="Commun. Biol.">
        <title>Genome analysis of Parmales, the sister group of diatoms, reveals the evolutionary specialization of diatoms from phago-mixotrophs to photoautotrophs.</title>
        <authorList>
            <person name="Ban H."/>
            <person name="Sato S."/>
            <person name="Yoshikawa S."/>
            <person name="Yamada K."/>
            <person name="Nakamura Y."/>
            <person name="Ichinomiya M."/>
            <person name="Sato N."/>
            <person name="Blanc-Mathieu R."/>
            <person name="Endo H."/>
            <person name="Kuwata A."/>
            <person name="Ogata H."/>
        </authorList>
    </citation>
    <scope>NUCLEOTIDE SEQUENCE [LARGE SCALE GENOMIC DNA]</scope>
</reference>
<evidence type="ECO:0000313" key="1">
    <source>
        <dbReference type="EMBL" id="GMI38868.1"/>
    </source>
</evidence>
<dbReference type="Proteomes" id="UP001165060">
    <property type="component" value="Unassembled WGS sequence"/>
</dbReference>
<proteinExistence type="predicted"/>